<dbReference type="RefSeq" id="XP_027090674.1">
    <property type="nucleotide sequence ID" value="XM_027234873.1"/>
</dbReference>
<name>A0A6P6ULU6_COFAR</name>
<evidence type="ECO:0000259" key="1">
    <source>
        <dbReference type="PROSITE" id="PS50181"/>
    </source>
</evidence>
<keyword evidence="2" id="KW-1185">Reference proteome</keyword>
<evidence type="ECO:0000313" key="3">
    <source>
        <dbReference type="RefSeq" id="XP_027090672.1"/>
    </source>
</evidence>
<dbReference type="RefSeq" id="XP_027090672.1">
    <property type="nucleotide sequence ID" value="XM_027234871.1"/>
</dbReference>
<accession>A0A6P6ULU6</accession>
<dbReference type="GeneID" id="113711704"/>
<dbReference type="PANTHER" id="PTHR31672:SF11">
    <property type="entry name" value="F-BOX PROTEIN CPR1-LIKE ISOFORM X2"/>
    <property type="match status" value="1"/>
</dbReference>
<dbReference type="Proteomes" id="UP001652660">
    <property type="component" value="Chromosome 10e"/>
</dbReference>
<reference evidence="2" key="1">
    <citation type="journal article" date="2025" name="Foods">
        <title>Unveiling the Microbial Signatures of Arabica Coffee Cherries: Insights into Ripeness Specific Diversity, Functional Traits, and Implications for Quality and Safety.</title>
        <authorList>
            <consortium name="RefSeq"/>
            <person name="Tenea G.N."/>
            <person name="Cifuentes V."/>
            <person name="Reyes P."/>
            <person name="Cevallos-Vallejos M."/>
        </authorList>
    </citation>
    <scope>NUCLEOTIDE SEQUENCE [LARGE SCALE GENOMIC DNA]</scope>
</reference>
<reference evidence="3 4" key="2">
    <citation type="submission" date="2025-04" db="UniProtKB">
        <authorList>
            <consortium name="RefSeq"/>
        </authorList>
    </citation>
    <scope>IDENTIFICATION</scope>
    <source>
        <tissue evidence="3 4">Leaves</tissue>
    </source>
</reference>
<gene>
    <name evidence="3 4" type="primary">LOC113711704</name>
</gene>
<dbReference type="InterPro" id="IPR050796">
    <property type="entry name" value="SCF_F-box_component"/>
</dbReference>
<dbReference type="InterPro" id="IPR017451">
    <property type="entry name" value="F-box-assoc_interact_dom"/>
</dbReference>
<dbReference type="PANTHER" id="PTHR31672">
    <property type="entry name" value="BNACNNG10540D PROTEIN"/>
    <property type="match status" value="1"/>
</dbReference>
<dbReference type="OrthoDB" id="1938527at2759"/>
<feature type="domain" description="F-box" evidence="1">
    <location>
        <begin position="31"/>
        <end position="81"/>
    </location>
</feature>
<dbReference type="PROSITE" id="PS50181">
    <property type="entry name" value="FBOX"/>
    <property type="match status" value="1"/>
</dbReference>
<dbReference type="InterPro" id="IPR036047">
    <property type="entry name" value="F-box-like_dom_sf"/>
</dbReference>
<dbReference type="NCBIfam" id="TIGR01640">
    <property type="entry name" value="F_box_assoc_1"/>
    <property type="match status" value="1"/>
</dbReference>
<protein>
    <submittedName>
        <fullName evidence="3 4">F-box protein At3g17265</fullName>
    </submittedName>
</protein>
<sequence length="415" mass="47919">MADKSISLLKLVEQRASRKEELEEEKRKRHETLIPYLPTECISNILVRLPHESLQRSRFVCKTWYRIINSTIFIEAYLQRSESVLVFLHPSKRDTFFPYSRPNLQEKPNAFSVESKLFQLQSVPVRQQPLIDPSLLLHIKFMEIENGKMKIEEYNTTCLGTIRAAGGGLIVLDDKMKNGGLIVMNPVTKELTALPSGSLCSPHNESYGLAFCQTTRNFKLVHLFQGEMQFVSCEILDLGAKSWRIVDGPAFRAFRWFVYDPVFAIGAIHWVPKTMHSKYLVYMTVDDEKFHRIPLPRRSKLHDRVMEMHGGLGFVTRKKLCRIDVWILRNLCGDGWTKQYSITVDCNSHLIPLYSSRICGEMIFEDKDGSLYAYDCSLQNMRKVEMQEGSFPVVGHYFAHVNSLLSWKIQGNVID</sequence>
<proteinExistence type="predicted"/>
<evidence type="ECO:0000313" key="2">
    <source>
        <dbReference type="Proteomes" id="UP001652660"/>
    </source>
</evidence>
<dbReference type="InterPro" id="IPR013187">
    <property type="entry name" value="F-box-assoc_dom_typ3"/>
</dbReference>
<dbReference type="SMART" id="SM00256">
    <property type="entry name" value="FBOX"/>
    <property type="match status" value="1"/>
</dbReference>
<dbReference type="Pfam" id="PF08268">
    <property type="entry name" value="FBA_3"/>
    <property type="match status" value="1"/>
</dbReference>
<dbReference type="SUPFAM" id="SSF81383">
    <property type="entry name" value="F-box domain"/>
    <property type="match status" value="1"/>
</dbReference>
<evidence type="ECO:0000313" key="4">
    <source>
        <dbReference type="RefSeq" id="XP_027090674.1"/>
    </source>
</evidence>
<dbReference type="AlphaFoldDB" id="A0A6P6ULU6"/>
<organism evidence="2 3">
    <name type="scientific">Coffea arabica</name>
    <name type="common">Arabian coffee</name>
    <dbReference type="NCBI Taxonomy" id="13443"/>
    <lineage>
        <taxon>Eukaryota</taxon>
        <taxon>Viridiplantae</taxon>
        <taxon>Streptophyta</taxon>
        <taxon>Embryophyta</taxon>
        <taxon>Tracheophyta</taxon>
        <taxon>Spermatophyta</taxon>
        <taxon>Magnoliopsida</taxon>
        <taxon>eudicotyledons</taxon>
        <taxon>Gunneridae</taxon>
        <taxon>Pentapetalae</taxon>
        <taxon>asterids</taxon>
        <taxon>lamiids</taxon>
        <taxon>Gentianales</taxon>
        <taxon>Rubiaceae</taxon>
        <taxon>Ixoroideae</taxon>
        <taxon>Gardenieae complex</taxon>
        <taxon>Bertiereae - Coffeeae clade</taxon>
        <taxon>Coffeeae</taxon>
        <taxon>Coffea</taxon>
    </lineage>
</organism>
<dbReference type="InterPro" id="IPR001810">
    <property type="entry name" value="F-box_dom"/>
</dbReference>
<dbReference type="Gene3D" id="1.20.1280.50">
    <property type="match status" value="1"/>
</dbReference>
<dbReference type="Pfam" id="PF00646">
    <property type="entry name" value="F-box"/>
    <property type="match status" value="1"/>
</dbReference>